<evidence type="ECO:0000313" key="1">
    <source>
        <dbReference type="EMBL" id="KAG0421648.1"/>
    </source>
</evidence>
<reference evidence="1 2" key="1">
    <citation type="journal article" date="2020" name="Cell">
        <title>Large-Scale Comparative Analyses of Tick Genomes Elucidate Their Genetic Diversity and Vector Capacities.</title>
        <authorList>
            <consortium name="Tick Genome and Microbiome Consortium (TIGMIC)"/>
            <person name="Jia N."/>
            <person name="Wang J."/>
            <person name="Shi W."/>
            <person name="Du L."/>
            <person name="Sun Y."/>
            <person name="Zhan W."/>
            <person name="Jiang J.F."/>
            <person name="Wang Q."/>
            <person name="Zhang B."/>
            <person name="Ji P."/>
            <person name="Bell-Sakyi L."/>
            <person name="Cui X.M."/>
            <person name="Yuan T.T."/>
            <person name="Jiang B.G."/>
            <person name="Yang W.F."/>
            <person name="Lam T.T."/>
            <person name="Chang Q.C."/>
            <person name="Ding S.J."/>
            <person name="Wang X.J."/>
            <person name="Zhu J.G."/>
            <person name="Ruan X.D."/>
            <person name="Zhao L."/>
            <person name="Wei J.T."/>
            <person name="Ye R.Z."/>
            <person name="Que T.C."/>
            <person name="Du C.H."/>
            <person name="Zhou Y.H."/>
            <person name="Cheng J.X."/>
            <person name="Dai P.F."/>
            <person name="Guo W.B."/>
            <person name="Han X.H."/>
            <person name="Huang E.J."/>
            <person name="Li L.F."/>
            <person name="Wei W."/>
            <person name="Gao Y.C."/>
            <person name="Liu J.Z."/>
            <person name="Shao H.Z."/>
            <person name="Wang X."/>
            <person name="Wang C.C."/>
            <person name="Yang T.C."/>
            <person name="Huo Q.B."/>
            <person name="Li W."/>
            <person name="Chen H.Y."/>
            <person name="Chen S.E."/>
            <person name="Zhou L.G."/>
            <person name="Ni X.B."/>
            <person name="Tian J.H."/>
            <person name="Sheng Y."/>
            <person name="Liu T."/>
            <person name="Pan Y.S."/>
            <person name="Xia L.Y."/>
            <person name="Li J."/>
            <person name="Zhao F."/>
            <person name="Cao W.C."/>
        </authorList>
    </citation>
    <scope>NUCLEOTIDE SEQUENCE [LARGE SCALE GENOMIC DNA]</scope>
    <source>
        <strain evidence="1">Iper-2018</strain>
    </source>
</reference>
<gene>
    <name evidence="1" type="ORF">HPB47_002476</name>
</gene>
<dbReference type="EMBL" id="JABSTQ010010338">
    <property type="protein sequence ID" value="KAG0421648.1"/>
    <property type="molecule type" value="Genomic_DNA"/>
</dbReference>
<accession>A0AC60PLI3</accession>
<organism evidence="1 2">
    <name type="scientific">Ixodes persulcatus</name>
    <name type="common">Taiga tick</name>
    <dbReference type="NCBI Taxonomy" id="34615"/>
    <lineage>
        <taxon>Eukaryota</taxon>
        <taxon>Metazoa</taxon>
        <taxon>Ecdysozoa</taxon>
        <taxon>Arthropoda</taxon>
        <taxon>Chelicerata</taxon>
        <taxon>Arachnida</taxon>
        <taxon>Acari</taxon>
        <taxon>Parasitiformes</taxon>
        <taxon>Ixodida</taxon>
        <taxon>Ixodoidea</taxon>
        <taxon>Ixodidae</taxon>
        <taxon>Ixodinae</taxon>
        <taxon>Ixodes</taxon>
    </lineage>
</organism>
<proteinExistence type="predicted"/>
<keyword evidence="2" id="KW-1185">Reference proteome</keyword>
<sequence>MSSVVKVPEFLNLCCKDARGHLVPQDGKYRRGGILAEEWEKRELLEKEKEEQLRCLEDERQRREHLEQVRRQKDRELNCIAQKLSSLKSEKVVLSSQLQHTQKKLSEAEFASKTLERRMKTKKREPSLKRAVSADLTNLVATFNNDA</sequence>
<evidence type="ECO:0000313" key="2">
    <source>
        <dbReference type="Proteomes" id="UP000805193"/>
    </source>
</evidence>
<comment type="caution">
    <text evidence="1">The sequence shown here is derived from an EMBL/GenBank/DDBJ whole genome shotgun (WGS) entry which is preliminary data.</text>
</comment>
<protein>
    <submittedName>
        <fullName evidence="1">Uncharacterized protein</fullName>
    </submittedName>
</protein>
<dbReference type="Proteomes" id="UP000805193">
    <property type="component" value="Unassembled WGS sequence"/>
</dbReference>
<name>A0AC60PLI3_IXOPE</name>